<evidence type="ECO:0000256" key="1">
    <source>
        <dbReference type="ARBA" id="ARBA00012513"/>
    </source>
</evidence>
<dbReference type="PANTHER" id="PTHR43895:SF152">
    <property type="entry name" value="SERINE_THREONINE-PROTEIN KINASE TOS3"/>
    <property type="match status" value="1"/>
</dbReference>
<feature type="compositionally biased region" description="Polar residues" evidence="11">
    <location>
        <begin position="890"/>
        <end position="900"/>
    </location>
</feature>
<evidence type="ECO:0000256" key="8">
    <source>
        <dbReference type="ARBA" id="ARBA00047899"/>
    </source>
</evidence>
<keyword evidence="2" id="KW-0723">Serine/threonine-protein kinase</keyword>
<dbReference type="SMART" id="SM00220">
    <property type="entry name" value="S_TKc"/>
    <property type="match status" value="1"/>
</dbReference>
<evidence type="ECO:0000313" key="13">
    <source>
        <dbReference type="EMBL" id="CCE64252.1"/>
    </source>
</evidence>
<gene>
    <name evidence="13" type="primary">TPHA0H00420</name>
    <name evidence="13" type="ordered locus">TPHA_0H00420</name>
</gene>
<evidence type="ECO:0000259" key="12">
    <source>
        <dbReference type="PROSITE" id="PS50011"/>
    </source>
</evidence>
<comment type="catalytic activity">
    <reaction evidence="8">
        <text>L-threonyl-[protein] + ATP = O-phospho-L-threonyl-[protein] + ADP + H(+)</text>
        <dbReference type="Rhea" id="RHEA:46608"/>
        <dbReference type="Rhea" id="RHEA-COMP:11060"/>
        <dbReference type="Rhea" id="RHEA-COMP:11605"/>
        <dbReference type="ChEBI" id="CHEBI:15378"/>
        <dbReference type="ChEBI" id="CHEBI:30013"/>
        <dbReference type="ChEBI" id="CHEBI:30616"/>
        <dbReference type="ChEBI" id="CHEBI:61977"/>
        <dbReference type="ChEBI" id="CHEBI:456216"/>
        <dbReference type="EC" id="2.7.11.1"/>
    </reaction>
</comment>
<evidence type="ECO:0000256" key="9">
    <source>
        <dbReference type="ARBA" id="ARBA00048679"/>
    </source>
</evidence>
<dbReference type="InterPro" id="IPR011009">
    <property type="entry name" value="Kinase-like_dom_sf"/>
</dbReference>
<dbReference type="PROSITE" id="PS00108">
    <property type="entry name" value="PROTEIN_KINASE_ST"/>
    <property type="match status" value="1"/>
</dbReference>
<dbReference type="GO" id="GO:0005979">
    <property type="term" value="P:regulation of glycogen biosynthetic process"/>
    <property type="evidence" value="ECO:0007669"/>
    <property type="project" value="EnsemblFungi"/>
</dbReference>
<evidence type="ECO:0000313" key="14">
    <source>
        <dbReference type="Proteomes" id="UP000005666"/>
    </source>
</evidence>
<feature type="domain" description="Protein kinase" evidence="12">
    <location>
        <begin position="138"/>
        <end position="450"/>
    </location>
</feature>
<dbReference type="PROSITE" id="PS00107">
    <property type="entry name" value="PROTEIN_KINASE_ATP"/>
    <property type="match status" value="1"/>
</dbReference>
<keyword evidence="6" id="KW-0418">Kinase</keyword>
<feature type="compositionally biased region" description="Basic and acidic residues" evidence="11">
    <location>
        <begin position="569"/>
        <end position="581"/>
    </location>
</feature>
<feature type="compositionally biased region" description="Polar residues" evidence="11">
    <location>
        <begin position="32"/>
        <end position="54"/>
    </location>
</feature>
<feature type="compositionally biased region" description="Polar residues" evidence="11">
    <location>
        <begin position="740"/>
        <end position="754"/>
    </location>
</feature>
<dbReference type="GO" id="GO:0004674">
    <property type="term" value="F:protein serine/threonine kinase activity"/>
    <property type="evidence" value="ECO:0007669"/>
    <property type="project" value="UniProtKB-KW"/>
</dbReference>
<evidence type="ECO:0000256" key="10">
    <source>
        <dbReference type="PROSITE-ProRule" id="PRU10141"/>
    </source>
</evidence>
<dbReference type="RefSeq" id="XP_003686686.1">
    <property type="nucleotide sequence ID" value="XM_003686638.1"/>
</dbReference>
<dbReference type="GO" id="GO:0005737">
    <property type="term" value="C:cytoplasm"/>
    <property type="evidence" value="ECO:0007669"/>
    <property type="project" value="EnsemblFungi"/>
</dbReference>
<evidence type="ECO:0000256" key="3">
    <source>
        <dbReference type="ARBA" id="ARBA00022553"/>
    </source>
</evidence>
<dbReference type="EMBL" id="HE612863">
    <property type="protein sequence ID" value="CCE64252.1"/>
    <property type="molecule type" value="Genomic_DNA"/>
</dbReference>
<dbReference type="GO" id="GO:2000220">
    <property type="term" value="P:regulation of pseudohyphal growth"/>
    <property type="evidence" value="ECO:0007669"/>
    <property type="project" value="EnsemblFungi"/>
</dbReference>
<feature type="region of interest" description="Disordered" evidence="11">
    <location>
        <begin position="677"/>
        <end position="779"/>
    </location>
</feature>
<evidence type="ECO:0000256" key="4">
    <source>
        <dbReference type="ARBA" id="ARBA00022679"/>
    </source>
</evidence>
<dbReference type="Pfam" id="PF00069">
    <property type="entry name" value="Pkinase"/>
    <property type="match status" value="1"/>
</dbReference>
<dbReference type="GO" id="GO:0042149">
    <property type="term" value="P:cellular response to glucose starvation"/>
    <property type="evidence" value="ECO:0007669"/>
    <property type="project" value="EnsemblFungi"/>
</dbReference>
<proteinExistence type="predicted"/>
<dbReference type="PANTHER" id="PTHR43895">
    <property type="entry name" value="CALCIUM/CALMODULIN-DEPENDENT PROTEIN KINASE KINASE-RELATED"/>
    <property type="match status" value="1"/>
</dbReference>
<dbReference type="InterPro" id="IPR000719">
    <property type="entry name" value="Prot_kinase_dom"/>
</dbReference>
<evidence type="ECO:0000256" key="7">
    <source>
        <dbReference type="ARBA" id="ARBA00022840"/>
    </source>
</evidence>
<feature type="compositionally biased region" description="Polar residues" evidence="11">
    <location>
        <begin position="516"/>
        <end position="532"/>
    </location>
</feature>
<name>G8BWU8_TETPH</name>
<dbReference type="InterPro" id="IPR017441">
    <property type="entry name" value="Protein_kinase_ATP_BS"/>
</dbReference>
<dbReference type="SUPFAM" id="SSF56112">
    <property type="entry name" value="Protein kinase-like (PK-like)"/>
    <property type="match status" value="1"/>
</dbReference>
<accession>G8BWU8</accession>
<keyword evidence="7 10" id="KW-0067">ATP-binding</keyword>
<dbReference type="OMA" id="HQEHIND"/>
<organism evidence="13 14">
    <name type="scientific">Tetrapisispora phaffii (strain ATCC 24235 / CBS 4417 / NBRC 1672 / NRRL Y-8282 / UCD 70-5)</name>
    <name type="common">Yeast</name>
    <name type="synonym">Fabospora phaffii</name>
    <dbReference type="NCBI Taxonomy" id="1071381"/>
    <lineage>
        <taxon>Eukaryota</taxon>
        <taxon>Fungi</taxon>
        <taxon>Dikarya</taxon>
        <taxon>Ascomycota</taxon>
        <taxon>Saccharomycotina</taxon>
        <taxon>Saccharomycetes</taxon>
        <taxon>Saccharomycetales</taxon>
        <taxon>Saccharomycetaceae</taxon>
        <taxon>Tetrapisispora</taxon>
    </lineage>
</organism>
<keyword evidence="5 10" id="KW-0547">Nucleotide-binding</keyword>
<dbReference type="GO" id="GO:1900180">
    <property type="term" value="P:regulation of protein localization to nucleus"/>
    <property type="evidence" value="ECO:0007669"/>
    <property type="project" value="EnsemblFungi"/>
</dbReference>
<keyword evidence="14" id="KW-1185">Reference proteome</keyword>
<sequence length="1038" mass="115658">MTSHSGNGEALDVPSDLQCTLTSSMNIYCSSMKNDNNSGSTSRVRTHSGSTTGREPTFISPGATSTSDDVGELQSVSSSSMESLNMLLERQHIRQLNHPLHQEHINDAQSFAPLKVKETNSISLKFDPVLKRKILNNYEVISELGSGQHGKVKLGKDIVTDTLVAIKIVDRQAKKERKIFSFKKPSNVTNYKIKREINIMKRCNNEHIVKLLEVLDDLKSKKIYLILEYCSRGEVKWCPGDVMETEARGPPLLSFQRVRKILRDVTLGLEYLHSRGIIHRDIKPANLLLSEDGSVKISDFGVSVISHNKEENGTNSIDELELAKTAGTPAFFAPEICLGSEAKSKFNLKKDPSKDSKLIYMVDVWALGTTLYCLLFGMLPFISDYELKLFEKIVNDPLIFPDYEIMQKNGTSNIFSEEEYEAAKNILKELLTKNPAKRMSIKDIKIHRFTCWDFDNNLGSDLYSKEKAIADKSSFLSVQDVRSDNTSSISSDLRSLDSYNIQKHSSKQSFGSSASQMRGNESWSHTNSSSPGDCSDNVRHDSSGRHINNNRDSPSQLDVRNSGNYSKNGSDENEKSEQLSEREIFERELSNFDNRQSHGVVNLPINSSFASLDSFYIDNYAMSKMGMDSILLNEQLPNSSGGSNKPPTFGSLVQLQRRNDDSRNSSSRLNLFTYGLSSTTNDRAPRISTFGEQQNRGFRGSGVGISNMNQHTKQRQYSRGMTPAEGTSVKRPGSPPNVRQPIQPQSSNHKSPPSNERNRNDYNNNNQNSKHIHKQNRHSPAFTIKRGNFFSKFNGQDENSSSSPEISESEESQTTQACSISSRSNTESLPFEFGPEQVNEAITPLGDLHKAHKQHTQYDRNNSKTLNSDDSSDEEDGLMLNMGGSKPSRSKSVNHPTIPNANHKKSSSDTNYDLSKVMVMGSDESRVSSTGSSQVEIYRSITNNESDIEDIPLDVLQSMQLFQGSSTAAGVNTNYSATPASLDHSQRSNSGLSLLAPTQNQFLNESNAYSQHNNLPNGEFYSMLKSSLDPVSRNKQKP</sequence>
<feature type="compositionally biased region" description="Polar residues" evidence="11">
    <location>
        <begin position="545"/>
        <end position="568"/>
    </location>
</feature>
<dbReference type="STRING" id="1071381.G8BWU8"/>
<dbReference type="AlphaFoldDB" id="G8BWU8"/>
<evidence type="ECO:0000256" key="6">
    <source>
        <dbReference type="ARBA" id="ARBA00022777"/>
    </source>
</evidence>
<dbReference type="eggNOG" id="KOG0585">
    <property type="taxonomic scope" value="Eukaryota"/>
</dbReference>
<feature type="region of interest" description="Disordered" evidence="11">
    <location>
        <begin position="791"/>
        <end position="831"/>
    </location>
</feature>
<dbReference type="CDD" id="cd14008">
    <property type="entry name" value="STKc_LKB1_CaMKK"/>
    <property type="match status" value="1"/>
</dbReference>
<evidence type="ECO:0000256" key="2">
    <source>
        <dbReference type="ARBA" id="ARBA00022527"/>
    </source>
</evidence>
<dbReference type="FunFam" id="1.10.510.10:FF:000829">
    <property type="entry name" value="Serine/threonine-protein kinase TOS3"/>
    <property type="match status" value="1"/>
</dbReference>
<dbReference type="KEGG" id="tpf:TPHA_0H00420"/>
<feature type="compositionally biased region" description="Polar residues" evidence="11">
    <location>
        <begin position="813"/>
        <end position="828"/>
    </location>
</feature>
<feature type="binding site" evidence="10">
    <location>
        <position position="167"/>
    </location>
    <ligand>
        <name>ATP</name>
        <dbReference type="ChEBI" id="CHEBI:30616"/>
    </ligand>
</feature>
<protein>
    <recommendedName>
        <fullName evidence="1">non-specific serine/threonine protein kinase</fullName>
        <ecNumber evidence="1">2.7.11.1</ecNumber>
    </recommendedName>
</protein>
<evidence type="ECO:0000256" key="11">
    <source>
        <dbReference type="SAM" id="MobiDB-lite"/>
    </source>
</evidence>
<feature type="region of interest" description="Disordered" evidence="11">
    <location>
        <begin position="32"/>
        <end position="76"/>
    </location>
</feature>
<feature type="region of interest" description="Disordered" evidence="11">
    <location>
        <begin position="850"/>
        <end position="912"/>
    </location>
</feature>
<comment type="catalytic activity">
    <reaction evidence="9">
        <text>L-seryl-[protein] + ATP = O-phospho-L-seryl-[protein] + ADP + H(+)</text>
        <dbReference type="Rhea" id="RHEA:17989"/>
        <dbReference type="Rhea" id="RHEA-COMP:9863"/>
        <dbReference type="Rhea" id="RHEA-COMP:11604"/>
        <dbReference type="ChEBI" id="CHEBI:15378"/>
        <dbReference type="ChEBI" id="CHEBI:29999"/>
        <dbReference type="ChEBI" id="CHEBI:30616"/>
        <dbReference type="ChEBI" id="CHEBI:83421"/>
        <dbReference type="ChEBI" id="CHEBI:456216"/>
        <dbReference type="EC" id="2.7.11.1"/>
    </reaction>
</comment>
<evidence type="ECO:0000256" key="5">
    <source>
        <dbReference type="ARBA" id="ARBA00022741"/>
    </source>
</evidence>
<dbReference type="OrthoDB" id="68483at2759"/>
<dbReference type="InterPro" id="IPR008271">
    <property type="entry name" value="Ser/Thr_kinase_AS"/>
</dbReference>
<dbReference type="GeneID" id="11534152"/>
<dbReference type="GO" id="GO:0005524">
    <property type="term" value="F:ATP binding"/>
    <property type="evidence" value="ECO:0007669"/>
    <property type="project" value="UniProtKB-UniRule"/>
</dbReference>
<reference evidence="13 14" key="1">
    <citation type="journal article" date="2011" name="Proc. Natl. Acad. Sci. U.S.A.">
        <title>Evolutionary erosion of yeast sex chromosomes by mating-type switching accidents.</title>
        <authorList>
            <person name="Gordon J.L."/>
            <person name="Armisen D."/>
            <person name="Proux-Wera E."/>
            <person name="Oheigeartaigh S.S."/>
            <person name="Byrne K.P."/>
            <person name="Wolfe K.H."/>
        </authorList>
    </citation>
    <scope>NUCLEOTIDE SEQUENCE [LARGE SCALE GENOMIC DNA]</scope>
    <source>
        <strain evidence="14">ATCC 24235 / CBS 4417 / NBRC 1672 / NRRL Y-8282 / UCD 70-5</strain>
    </source>
</reference>
<keyword evidence="3" id="KW-0597">Phosphoprotein</keyword>
<dbReference type="HOGENOM" id="CLU_003784_1_0_1"/>
<dbReference type="Gene3D" id="1.10.510.10">
    <property type="entry name" value="Transferase(Phosphotransferase) domain 1"/>
    <property type="match status" value="1"/>
</dbReference>
<dbReference type="EC" id="2.7.11.1" evidence="1"/>
<dbReference type="GO" id="GO:0090329">
    <property type="term" value="P:regulation of DNA-templated DNA replication"/>
    <property type="evidence" value="ECO:0007669"/>
    <property type="project" value="EnsemblFungi"/>
</dbReference>
<dbReference type="Proteomes" id="UP000005666">
    <property type="component" value="Chromosome 8"/>
</dbReference>
<feature type="region of interest" description="Disordered" evidence="11">
    <location>
        <begin position="504"/>
        <end position="581"/>
    </location>
</feature>
<keyword evidence="4" id="KW-0808">Transferase</keyword>
<dbReference type="PROSITE" id="PS50011">
    <property type="entry name" value="PROTEIN_KINASE_DOM"/>
    <property type="match status" value="1"/>
</dbReference>
<feature type="compositionally biased region" description="Polar residues" evidence="11">
    <location>
        <begin position="704"/>
        <end position="719"/>
    </location>
</feature>
<dbReference type="GO" id="GO:0007165">
    <property type="term" value="P:signal transduction"/>
    <property type="evidence" value="ECO:0007669"/>
    <property type="project" value="TreeGrafter"/>
</dbReference>